<dbReference type="GO" id="GO:0005737">
    <property type="term" value="C:cytoplasm"/>
    <property type="evidence" value="ECO:0007669"/>
    <property type="project" value="UniProtKB-SubCell"/>
</dbReference>
<keyword evidence="3" id="KW-0813">Transport</keyword>
<comment type="subcellular location">
    <subcellularLocation>
        <location evidence="3">Cytoplasm</location>
    </subcellularLocation>
    <subcellularLocation>
        <location evidence="3">Nucleus</location>
    </subcellularLocation>
</comment>
<dbReference type="PANTHER" id="PTHR28032:SF1">
    <property type="entry name" value="FI02826P"/>
    <property type="match status" value="1"/>
</dbReference>
<reference evidence="5 6" key="1">
    <citation type="submission" date="2016-06" db="EMBL/GenBank/DDBJ databases">
        <title>Comparative genomics of the ectomycorrhizal sister species Rhizopogon vinicolor and Rhizopogon vesiculosus (Basidiomycota: Boletales) reveals a divergence of the mating type B locus.</title>
        <authorList>
            <consortium name="DOE Joint Genome Institute"/>
            <person name="Mujic A.B."/>
            <person name="Kuo A."/>
            <person name="Tritt A."/>
            <person name="Lipzen A."/>
            <person name="Chen C."/>
            <person name="Johnson J."/>
            <person name="Sharma A."/>
            <person name="Barry K."/>
            <person name="Grigoriev I.V."/>
            <person name="Spatafora J.W."/>
        </authorList>
    </citation>
    <scope>NUCLEOTIDE SEQUENCE [LARGE SCALE GENOMIC DNA]</scope>
    <source>
        <strain evidence="5 6">AM-OR11-026</strain>
    </source>
</reference>
<dbReference type="InterPro" id="IPR013868">
    <property type="entry name" value="Cut8/Sts1_fam"/>
</dbReference>
<dbReference type="GO" id="GO:0070628">
    <property type="term" value="F:proteasome binding"/>
    <property type="evidence" value="ECO:0007669"/>
    <property type="project" value="TreeGrafter"/>
</dbReference>
<feature type="region of interest" description="Disordered" evidence="4">
    <location>
        <begin position="60"/>
        <end position="125"/>
    </location>
</feature>
<proteinExistence type="inferred from homology"/>
<evidence type="ECO:0000313" key="6">
    <source>
        <dbReference type="Proteomes" id="UP000092154"/>
    </source>
</evidence>
<evidence type="ECO:0000313" key="5">
    <source>
        <dbReference type="EMBL" id="OAX44213.1"/>
    </source>
</evidence>
<evidence type="ECO:0000256" key="2">
    <source>
        <dbReference type="ARBA" id="ARBA00023242"/>
    </source>
</evidence>
<dbReference type="AlphaFoldDB" id="A0A1B7NH61"/>
<dbReference type="GO" id="GO:0071630">
    <property type="term" value="P:nuclear protein quality control by the ubiquitin-proteasome system"/>
    <property type="evidence" value="ECO:0007669"/>
    <property type="project" value="UniProtKB-UniRule"/>
</dbReference>
<dbReference type="GO" id="GO:0015031">
    <property type="term" value="P:protein transport"/>
    <property type="evidence" value="ECO:0007669"/>
    <property type="project" value="UniProtKB-UniRule"/>
</dbReference>
<dbReference type="InterPro" id="IPR038422">
    <property type="entry name" value="Cut8/Sts1_sf"/>
</dbReference>
<keyword evidence="6" id="KW-1185">Reference proteome</keyword>
<sequence>MANVVHPPLDFLHNSATHSPSCLGFGFGGTSWQSTMTLGHTQPATFQQLASSMNLPAPVHRVQKRRHEDDETDSSGRHGARDIAMDRSPTPERSKRAAPKRAKVTSAVDSKDDKNGKENSSVSSDNDVDVGVLLASLPPQSLLPLLNAMISAQPSLKSLILPLIPRPTLDTAVQALEHSARKLREAYPYSNASSFVPGPSTTTSFSFASGITNYRTNIGGPPSGFGRPDHQSQSGASDGGMRESYILSRLRPAIHEFVSACMSYVPYFSYASPSLPLHVDSGSSQSLSAALQLQHKDKSHPSETFIFLSTLSNQILSQPFLTQSSLAPLLLPRLIQEWRAWIDRIDEVVNQQGGMFGVDTVRSWEKGLDEFAEAKGPEGWQDMRKVRNQWVVKVGWLVGRNAPHLMEEGL</sequence>
<dbReference type="Proteomes" id="UP000092154">
    <property type="component" value="Unassembled WGS sequence"/>
</dbReference>
<keyword evidence="3" id="KW-0653">Protein transport</keyword>
<comment type="subunit">
    <text evidence="3">Binds the proteasome.</text>
</comment>
<dbReference type="STRING" id="1314800.A0A1B7NH61"/>
<name>A0A1B7NH61_9AGAM</name>
<dbReference type="OrthoDB" id="10061064at2759"/>
<dbReference type="EMBL" id="KV448127">
    <property type="protein sequence ID" value="OAX44213.1"/>
    <property type="molecule type" value="Genomic_DNA"/>
</dbReference>
<dbReference type="GO" id="GO:0031144">
    <property type="term" value="P:proteasome localization"/>
    <property type="evidence" value="ECO:0007669"/>
    <property type="project" value="UniProtKB-UniRule"/>
</dbReference>
<dbReference type="PANTHER" id="PTHR28032">
    <property type="entry name" value="FI02826P"/>
    <property type="match status" value="1"/>
</dbReference>
<organism evidence="5 6">
    <name type="scientific">Rhizopogon vinicolor AM-OR11-026</name>
    <dbReference type="NCBI Taxonomy" id="1314800"/>
    <lineage>
        <taxon>Eukaryota</taxon>
        <taxon>Fungi</taxon>
        <taxon>Dikarya</taxon>
        <taxon>Basidiomycota</taxon>
        <taxon>Agaricomycotina</taxon>
        <taxon>Agaricomycetes</taxon>
        <taxon>Agaricomycetidae</taxon>
        <taxon>Boletales</taxon>
        <taxon>Suillineae</taxon>
        <taxon>Rhizopogonaceae</taxon>
        <taxon>Rhizopogon</taxon>
    </lineage>
</organism>
<feature type="region of interest" description="Disordered" evidence="4">
    <location>
        <begin position="218"/>
        <end position="239"/>
    </location>
</feature>
<evidence type="ECO:0000256" key="1">
    <source>
        <dbReference type="ARBA" id="ARBA00006199"/>
    </source>
</evidence>
<dbReference type="InParanoid" id="A0A1B7NH61"/>
<gene>
    <name evidence="5" type="ORF">K503DRAFT_795643</name>
</gene>
<protein>
    <recommendedName>
        <fullName evidence="3">Tethering factor for nuclear proteasome STS1</fullName>
    </recommendedName>
</protein>
<evidence type="ECO:0000256" key="3">
    <source>
        <dbReference type="RuleBase" id="RU368013"/>
    </source>
</evidence>
<dbReference type="Pfam" id="PF08559">
    <property type="entry name" value="Cut8"/>
    <property type="match status" value="1"/>
</dbReference>
<evidence type="ECO:0000256" key="4">
    <source>
        <dbReference type="SAM" id="MobiDB-lite"/>
    </source>
</evidence>
<feature type="compositionally biased region" description="Basic and acidic residues" evidence="4">
    <location>
        <begin position="66"/>
        <end position="95"/>
    </location>
</feature>
<keyword evidence="2 3" id="KW-0539">Nucleus</keyword>
<comment type="similarity">
    <text evidence="1 3">Belongs to the cut8/STS1 family.</text>
</comment>
<accession>A0A1B7NH61</accession>
<dbReference type="GO" id="GO:0031965">
    <property type="term" value="C:nuclear membrane"/>
    <property type="evidence" value="ECO:0007669"/>
    <property type="project" value="TreeGrafter"/>
</dbReference>
<dbReference type="Gene3D" id="1.20.58.1590">
    <property type="entry name" value="Tethering factor for nuclear proteasome Cut8/Sts1"/>
    <property type="match status" value="1"/>
</dbReference>
<comment type="function">
    <text evidence="3">Involved in ubiquitin-mediated protein degradation. Regulatory factor in the ubiquitin/proteasome pathway that controls the turnover of proteasome substrates. Targets proteasomes to the nucleus and facilitates the degradation of nuclear proteins.</text>
</comment>
<keyword evidence="3" id="KW-0963">Cytoplasm</keyword>